<reference evidence="1" key="1">
    <citation type="submission" date="2023-08" db="EMBL/GenBank/DDBJ databases">
        <authorList>
            <person name="Alioto T."/>
            <person name="Alioto T."/>
            <person name="Gomez Garrido J."/>
        </authorList>
    </citation>
    <scope>NUCLEOTIDE SEQUENCE</scope>
</reference>
<sequence length="96" mass="10933">MMAAEVGVFNSQLRHPTLMSISCSKPYEIATVLLTAQKQCSYKRESICKSVFWTLCNAAELDYVSCSFTMHNKETYSIKLKSLILISTNFRILLNK</sequence>
<dbReference type="AlphaFoldDB" id="A0AA36FI11"/>
<dbReference type="EMBL" id="OX597836">
    <property type="protein sequence ID" value="CAI9739475.1"/>
    <property type="molecule type" value="Genomic_DNA"/>
</dbReference>
<evidence type="ECO:0000313" key="1">
    <source>
        <dbReference type="EMBL" id="CAI9739475.1"/>
    </source>
</evidence>
<dbReference type="Proteomes" id="UP001162480">
    <property type="component" value="Chromosome 23"/>
</dbReference>
<proteinExistence type="predicted"/>
<keyword evidence="2" id="KW-1185">Reference proteome</keyword>
<organism evidence="1 2">
    <name type="scientific">Octopus vulgaris</name>
    <name type="common">Common octopus</name>
    <dbReference type="NCBI Taxonomy" id="6645"/>
    <lineage>
        <taxon>Eukaryota</taxon>
        <taxon>Metazoa</taxon>
        <taxon>Spiralia</taxon>
        <taxon>Lophotrochozoa</taxon>
        <taxon>Mollusca</taxon>
        <taxon>Cephalopoda</taxon>
        <taxon>Coleoidea</taxon>
        <taxon>Octopodiformes</taxon>
        <taxon>Octopoda</taxon>
        <taxon>Incirrata</taxon>
        <taxon>Octopodidae</taxon>
        <taxon>Octopus</taxon>
    </lineage>
</organism>
<evidence type="ECO:0000313" key="2">
    <source>
        <dbReference type="Proteomes" id="UP001162480"/>
    </source>
</evidence>
<accession>A0AA36FI11</accession>
<name>A0AA36FI11_OCTVU</name>
<gene>
    <name evidence="1" type="ORF">OCTVUL_1B029457</name>
</gene>
<protein>
    <submittedName>
        <fullName evidence="1">Uncharacterized protein</fullName>
    </submittedName>
</protein>